<dbReference type="Proteomes" id="UP000735541">
    <property type="component" value="Unassembled WGS sequence"/>
</dbReference>
<evidence type="ECO:0000259" key="1">
    <source>
        <dbReference type="Pfam" id="PF13304"/>
    </source>
</evidence>
<dbReference type="InterPro" id="IPR051396">
    <property type="entry name" value="Bact_Antivir_Def_Nuclease"/>
</dbReference>
<feature type="domain" description="ATPase AAA-type core" evidence="1">
    <location>
        <begin position="339"/>
        <end position="408"/>
    </location>
</feature>
<dbReference type="PANTHER" id="PTHR43581">
    <property type="entry name" value="ATP/GTP PHOSPHATASE"/>
    <property type="match status" value="1"/>
</dbReference>
<dbReference type="Gene3D" id="3.40.50.300">
    <property type="entry name" value="P-loop containing nucleotide triphosphate hydrolases"/>
    <property type="match status" value="1"/>
</dbReference>
<dbReference type="InterPro" id="IPR027417">
    <property type="entry name" value="P-loop_NTPase"/>
</dbReference>
<proteinExistence type="predicted"/>
<dbReference type="SUPFAM" id="SSF52540">
    <property type="entry name" value="P-loop containing nucleoside triphosphate hydrolases"/>
    <property type="match status" value="1"/>
</dbReference>
<dbReference type="InterPro" id="IPR003959">
    <property type="entry name" value="ATPase_AAA_core"/>
</dbReference>
<keyword evidence="3" id="KW-1185">Reference proteome</keyword>
<dbReference type="EMBL" id="JAHUVW010000001">
    <property type="protein sequence ID" value="MBV7669640.1"/>
    <property type="molecule type" value="Genomic_DNA"/>
</dbReference>
<protein>
    <submittedName>
        <fullName evidence="2">AAA family ATPase</fullName>
    </submittedName>
</protein>
<dbReference type="PANTHER" id="PTHR43581:SF2">
    <property type="entry name" value="EXCINUCLEASE ATPASE SUBUNIT"/>
    <property type="match status" value="1"/>
</dbReference>
<name>A0ABS6TN33_STRHA</name>
<comment type="caution">
    <text evidence="2">The sequence shown here is derived from an EMBL/GenBank/DDBJ whole genome shotgun (WGS) entry which is preliminary data.</text>
</comment>
<evidence type="ECO:0000313" key="3">
    <source>
        <dbReference type="Proteomes" id="UP000735541"/>
    </source>
</evidence>
<accession>A0ABS6TN33</accession>
<evidence type="ECO:0000313" key="2">
    <source>
        <dbReference type="EMBL" id="MBV7669640.1"/>
    </source>
</evidence>
<dbReference type="Pfam" id="PF13304">
    <property type="entry name" value="AAA_21"/>
    <property type="match status" value="1"/>
</dbReference>
<reference evidence="2 3" key="1">
    <citation type="submission" date="2021-07" db="EMBL/GenBank/DDBJ databases">
        <title>Sequencing Streptomyces halstedii LGO-A4 genome an citrus endophytic actinomycete.</title>
        <authorList>
            <person name="Samborskyy M."/>
            <person name="Scott N."/>
            <person name="Deglau R."/>
            <person name="Dickens S."/>
            <person name="Oliveira L.G."/>
        </authorList>
    </citation>
    <scope>NUCLEOTIDE SEQUENCE [LARGE SCALE GENOMIC DNA]</scope>
    <source>
        <strain evidence="2 3">LGO-A4</strain>
    </source>
</reference>
<gene>
    <name evidence="2" type="ORF">STHAL_09100</name>
</gene>
<organism evidence="2 3">
    <name type="scientific">Streptomyces halstedii</name>
    <dbReference type="NCBI Taxonomy" id="1944"/>
    <lineage>
        <taxon>Bacteria</taxon>
        <taxon>Bacillati</taxon>
        <taxon>Actinomycetota</taxon>
        <taxon>Actinomycetes</taxon>
        <taxon>Kitasatosporales</taxon>
        <taxon>Streptomycetaceae</taxon>
        <taxon>Streptomyces</taxon>
    </lineage>
</organism>
<dbReference type="RefSeq" id="WP_228868028.1">
    <property type="nucleotide sequence ID" value="NZ_JAHUVW010000001.1"/>
</dbReference>
<sequence>MEFRVLEWREVIPQAHGAYLTKDSWDDHGFVTTFNLSVRMLDSLVVQIGFLRIGHAEMTATGWFRTSDRLPARFESLEGGYFSLGMEDDYYETLRLRLGRTLAHEILYALNDAAYAEVPDQATADLPVFSTSLLRGRTLTDLDRTRRVALGIRARIVPFGWSYTPEQKGLLPAHEFTFESTPGTLPPSNLHALIGRNGVGKSSLLHGIASAVASVELDIEAGSGPGDEAGRFASCVVISFSPFDRRAFIVPAEAEMPFHFIRLRHPVENRLKSDEELKEEFVHSFAIARVGARGIRWRQAIEILNYGASGFLDEDMEVIEAMIREGRPETLATEMGKVFESLSSGHAAVLLMVTRLIEVVGERTLVLIDEPETHLHPPLLAALTNALSRLLADRNGMAVVATHSPVVLQEVPASCVWAMDRHGDELTARRPDLETYGESVGELTYDVFGLEVSSTGFHAAIAAEVARGGTYEEITSRFTGLGAEARALLRAMTFSRAREER</sequence>